<proteinExistence type="predicted"/>
<sequence length="350" mass="38879">MTAPQPRWDLSGSGQLEFEVAPDTGHLDASDGLPLFKKRGTLIHEETDGRITWSGIVTDPRPDGETFKVTCKGVSTYAYGMPYLGEYSGVQVDPAAVFRHMWEHMQGFTDGDLSVTVTGATKVRIGQKKKEVSFKTGDGEDVNFDAGPHELNWWEAPDIGREMDSLAEATPFDWVEHHAWNADKTDVVHEIRIGYPRVGRHRTDLVFQSGVNVKEWDAPDYGDYANTVVGIGSGEGKKAVRRTTSVRDGSLRTVLVESDKSVTTNRLMDAKIRNRLNASLDALRIPKIVVEQHPNARIGSWSVGDDITLQLDLPWLGQVALKSRIVSWKLLTDDRAELSLERSDSFIYGG</sequence>
<dbReference type="Proteomes" id="UP000662814">
    <property type="component" value="Chromosome"/>
</dbReference>
<gene>
    <name evidence="1" type="ORF">HCR76_06520</name>
</gene>
<accession>A0ABX6YM91</accession>
<evidence type="ECO:0000313" key="2">
    <source>
        <dbReference type="Proteomes" id="UP000662814"/>
    </source>
</evidence>
<name>A0ABX6YM91_9MICO</name>
<evidence type="ECO:0000313" key="1">
    <source>
        <dbReference type="EMBL" id="QPZ39694.1"/>
    </source>
</evidence>
<keyword evidence="2" id="KW-1185">Reference proteome</keyword>
<dbReference type="EMBL" id="CP061169">
    <property type="protein sequence ID" value="QPZ39694.1"/>
    <property type="molecule type" value="Genomic_DNA"/>
</dbReference>
<dbReference type="RefSeq" id="WP_198248156.1">
    <property type="nucleotide sequence ID" value="NZ_CP061169.1"/>
</dbReference>
<protein>
    <recommendedName>
        <fullName evidence="3">Minor tail protein</fullName>
    </recommendedName>
</protein>
<evidence type="ECO:0008006" key="3">
    <source>
        <dbReference type="Google" id="ProtNLM"/>
    </source>
</evidence>
<organism evidence="1 2">
    <name type="scientific">Paramicrobacterium chengjingii</name>
    <dbReference type="NCBI Taxonomy" id="2769067"/>
    <lineage>
        <taxon>Bacteria</taxon>
        <taxon>Bacillati</taxon>
        <taxon>Actinomycetota</taxon>
        <taxon>Actinomycetes</taxon>
        <taxon>Micrococcales</taxon>
        <taxon>Microbacteriaceae</taxon>
        <taxon>Paramicrobacterium</taxon>
    </lineage>
</organism>
<reference evidence="1 2" key="1">
    <citation type="submission" date="2020-12" db="EMBL/GenBank/DDBJ databases">
        <title>Microbacterium sp. HY060.</title>
        <authorList>
            <person name="Zhou J."/>
        </authorList>
    </citation>
    <scope>NUCLEOTIDE SEQUENCE [LARGE SCALE GENOMIC DNA]</scope>
    <source>
        <strain evidence="1 2">HY60</strain>
    </source>
</reference>